<dbReference type="InParanoid" id="B4DB30"/>
<evidence type="ECO:0000313" key="1">
    <source>
        <dbReference type="EMBL" id="EDY16404.1"/>
    </source>
</evidence>
<evidence type="ECO:0000313" key="2">
    <source>
        <dbReference type="Proteomes" id="UP000005824"/>
    </source>
</evidence>
<dbReference type="Proteomes" id="UP000005824">
    <property type="component" value="Unassembled WGS sequence"/>
</dbReference>
<name>B4DB30_9BACT</name>
<dbReference type="RefSeq" id="WP_006983440.1">
    <property type="nucleotide sequence ID" value="NZ_ABVL01000034.1"/>
</dbReference>
<proteinExistence type="predicted"/>
<keyword evidence="2" id="KW-1185">Reference proteome</keyword>
<comment type="caution">
    <text evidence="1">The sequence shown here is derived from an EMBL/GenBank/DDBJ whole genome shotgun (WGS) entry which is preliminary data.</text>
</comment>
<gene>
    <name evidence="1" type="ORF">CfE428DRAFT_6121</name>
</gene>
<dbReference type="AlphaFoldDB" id="B4DB30"/>
<dbReference type="EMBL" id="ABVL01000034">
    <property type="protein sequence ID" value="EDY16404.1"/>
    <property type="molecule type" value="Genomic_DNA"/>
</dbReference>
<sequence>MKLTRHEIILVVALISALVGGEFVKRYRLAHPVPIAPEQPVSKNNSRAKSAR</sequence>
<protein>
    <submittedName>
        <fullName evidence="1">Uncharacterized protein</fullName>
    </submittedName>
</protein>
<reference evidence="1 2" key="1">
    <citation type="journal article" date="2011" name="J. Bacteriol.">
        <title>Genome sequence of Chthoniobacter flavus Ellin428, an aerobic heterotrophic soil bacterium.</title>
        <authorList>
            <person name="Kant R."/>
            <person name="van Passel M.W."/>
            <person name="Palva A."/>
            <person name="Lucas S."/>
            <person name="Lapidus A."/>
            <person name="Glavina Del Rio T."/>
            <person name="Dalin E."/>
            <person name="Tice H."/>
            <person name="Bruce D."/>
            <person name="Goodwin L."/>
            <person name="Pitluck S."/>
            <person name="Larimer F.W."/>
            <person name="Land M.L."/>
            <person name="Hauser L."/>
            <person name="Sangwan P."/>
            <person name="de Vos W.M."/>
            <person name="Janssen P.H."/>
            <person name="Smidt H."/>
        </authorList>
    </citation>
    <scope>NUCLEOTIDE SEQUENCE [LARGE SCALE GENOMIC DNA]</scope>
    <source>
        <strain evidence="1 2">Ellin428</strain>
    </source>
</reference>
<accession>B4DB30</accession>
<organism evidence="1 2">
    <name type="scientific">Chthoniobacter flavus Ellin428</name>
    <dbReference type="NCBI Taxonomy" id="497964"/>
    <lineage>
        <taxon>Bacteria</taxon>
        <taxon>Pseudomonadati</taxon>
        <taxon>Verrucomicrobiota</taxon>
        <taxon>Spartobacteria</taxon>
        <taxon>Chthoniobacterales</taxon>
        <taxon>Chthoniobacteraceae</taxon>
        <taxon>Chthoniobacter</taxon>
    </lineage>
</organism>